<comment type="function">
    <text evidence="1">Core subunit of the mitochondrial membrane respiratory chain NADH dehydrogenase (Complex I) that is believed to belong to the minimal assembly required for catalysis. Complex I functions in the transfer of electrons from NADH to the respiratory chain. The immediate electron acceptor for the enzyme is believed to be ubiquinone.</text>
</comment>
<dbReference type="PANTHER" id="PTHR43507">
    <property type="entry name" value="NADH-UBIQUINONE OXIDOREDUCTASE CHAIN 4"/>
    <property type="match status" value="1"/>
</dbReference>
<feature type="transmembrane region" description="Helical" evidence="17">
    <location>
        <begin position="213"/>
        <end position="232"/>
    </location>
</feature>
<evidence type="ECO:0000256" key="11">
    <source>
        <dbReference type="ARBA" id="ARBA00022989"/>
    </source>
</evidence>
<keyword evidence="6 17" id="KW-0813">Transport</keyword>
<dbReference type="EMBL" id="MT683891">
    <property type="protein sequence ID" value="QOX09872.1"/>
    <property type="molecule type" value="Genomic_DNA"/>
</dbReference>
<dbReference type="InterPro" id="IPR003918">
    <property type="entry name" value="NADH_UbQ_OxRdtase"/>
</dbReference>
<keyword evidence="10 17" id="KW-0249">Electron transport</keyword>
<protein>
    <recommendedName>
        <fullName evidence="5 17">NADH-ubiquinone oxidoreductase chain 4</fullName>
        <ecNumber evidence="4 17">7.1.1.2</ecNumber>
    </recommendedName>
</protein>
<dbReference type="GeneID" id="63382367"/>
<geneLocation type="mitochondrion" evidence="20"/>
<evidence type="ECO:0000256" key="2">
    <source>
        <dbReference type="ARBA" id="ARBA00004225"/>
    </source>
</evidence>
<feature type="transmembrane region" description="Helical" evidence="17">
    <location>
        <begin position="55"/>
        <end position="73"/>
    </location>
</feature>
<name>A0A872PMG4_9HEMI</name>
<feature type="transmembrane region" description="Helical" evidence="17">
    <location>
        <begin position="139"/>
        <end position="159"/>
    </location>
</feature>
<evidence type="ECO:0000256" key="3">
    <source>
        <dbReference type="ARBA" id="ARBA00009025"/>
    </source>
</evidence>
<feature type="transmembrane region" description="Helical" evidence="17">
    <location>
        <begin position="244"/>
        <end position="263"/>
    </location>
</feature>
<sequence>MMKVFIYLIFMIPLLFLNLNWNLFQISILLLMLMFLTFSGFKFFTLISYNYGLDYYSYGLVILTLLIISLMIISSNKIKKSSLNIFFMLMNFLLCFSLLIVFLSLNMLVMYLFFEFSLVPLLLLIYIWGYQPERLISGLYLFFYTLFASLPFLLIILYFMLDCMTLFFDMNFYMLDSFILHMFLIFAFLVKLPMFMVHFWLPKAHVQAPVSGSMILAGLMLKIGGYGLIRFMSLYEFSYFMNSYIWFSLSISGCIMVSLICLIQGDVKCMIAYSSVAHMSMCLIGLLSLSTWGVLGSYLMMISHGLCSSCMFCLANFSYERYQSRSFYINKGLINLMPSFSFFWFVFCAFNMSCPPSLNFFSEIFILNSMLFYWSNSYFYFIFISFLSACFSYYLYSYTQHGVPYMLYSYSLGSIREFLIMTIHLVPLVMMMICINFFIC</sequence>
<evidence type="ECO:0000256" key="5">
    <source>
        <dbReference type="ARBA" id="ARBA00021006"/>
    </source>
</evidence>
<keyword evidence="12 17" id="KW-0520">NAD</keyword>
<accession>A0A872PMG4</accession>
<evidence type="ECO:0000313" key="20">
    <source>
        <dbReference type="EMBL" id="QOX09872.1"/>
    </source>
</evidence>
<gene>
    <name evidence="20" type="primary">ND4</name>
</gene>
<feature type="transmembrane region" description="Helical" evidence="17">
    <location>
        <begin position="298"/>
        <end position="319"/>
    </location>
</feature>
<keyword evidence="8 17" id="KW-0812">Transmembrane</keyword>
<dbReference type="GO" id="GO:0015990">
    <property type="term" value="P:electron transport coupled proton transport"/>
    <property type="evidence" value="ECO:0007669"/>
    <property type="project" value="TreeGrafter"/>
</dbReference>
<keyword evidence="15 17" id="KW-0472">Membrane</keyword>
<dbReference type="Pfam" id="PF01059">
    <property type="entry name" value="Oxidored_q5_N"/>
    <property type="match status" value="1"/>
</dbReference>
<keyword evidence="14 17" id="KW-0496">Mitochondrion</keyword>
<feature type="domain" description="NADH:quinone oxidoreductase/Mrp antiporter transmembrane" evidence="18">
    <location>
        <begin position="104"/>
        <end position="391"/>
    </location>
</feature>
<dbReference type="GO" id="GO:0008137">
    <property type="term" value="F:NADH dehydrogenase (ubiquinone) activity"/>
    <property type="evidence" value="ECO:0007669"/>
    <property type="project" value="UniProtKB-UniRule"/>
</dbReference>
<evidence type="ECO:0000256" key="12">
    <source>
        <dbReference type="ARBA" id="ARBA00023027"/>
    </source>
</evidence>
<evidence type="ECO:0000256" key="13">
    <source>
        <dbReference type="ARBA" id="ARBA00023075"/>
    </source>
</evidence>
<reference evidence="20" key="1">
    <citation type="journal article" name="Insects">
        <title>Characterization of the Complete Mitochondrial Genomes of Two Species with Preliminary Investigation on Phylogenetic Status of Zyginellini (Hemiptera: Cicadellidae: Typhlocybinae).</title>
        <authorList>
            <person name="Zhou X."/>
            <person name="Dietrich C.H."/>
            <person name="Huang M."/>
        </authorList>
    </citation>
    <scope>NUCLEOTIDE SEQUENCE</scope>
</reference>
<proteinExistence type="inferred from homology"/>
<comment type="function">
    <text evidence="17">Core subunit of the mitochondrial membrane respiratory chain NADH dehydrogenase (Complex I) which catalyzes electron transfer from NADH through the respiratory chain, using ubiquinone as an electron acceptor. Essential for the catalytic activity and assembly of complex I.</text>
</comment>
<evidence type="ECO:0000256" key="9">
    <source>
        <dbReference type="ARBA" id="ARBA00022967"/>
    </source>
</evidence>
<dbReference type="GO" id="GO:0031966">
    <property type="term" value="C:mitochondrial membrane"/>
    <property type="evidence" value="ECO:0007669"/>
    <property type="project" value="UniProtKB-SubCell"/>
</dbReference>
<evidence type="ECO:0000256" key="10">
    <source>
        <dbReference type="ARBA" id="ARBA00022982"/>
    </source>
</evidence>
<feature type="transmembrane region" description="Helical" evidence="17">
    <location>
        <begin position="179"/>
        <end position="201"/>
    </location>
</feature>
<keyword evidence="11 17" id="KW-1133">Transmembrane helix</keyword>
<evidence type="ECO:0000259" key="18">
    <source>
        <dbReference type="Pfam" id="PF00361"/>
    </source>
</evidence>
<dbReference type="RefSeq" id="YP_010035028.1">
    <property type="nucleotide sequence ID" value="NC_053918.1"/>
</dbReference>
<feature type="transmembrane region" description="Helical" evidence="17">
    <location>
        <begin position="6"/>
        <end position="23"/>
    </location>
</feature>
<dbReference type="Pfam" id="PF00361">
    <property type="entry name" value="Proton_antipo_M"/>
    <property type="match status" value="1"/>
</dbReference>
<comment type="catalytic activity">
    <reaction evidence="16 17">
        <text>a ubiquinone + NADH + 5 H(+)(in) = a ubiquinol + NAD(+) + 4 H(+)(out)</text>
        <dbReference type="Rhea" id="RHEA:29091"/>
        <dbReference type="Rhea" id="RHEA-COMP:9565"/>
        <dbReference type="Rhea" id="RHEA-COMP:9566"/>
        <dbReference type="ChEBI" id="CHEBI:15378"/>
        <dbReference type="ChEBI" id="CHEBI:16389"/>
        <dbReference type="ChEBI" id="CHEBI:17976"/>
        <dbReference type="ChEBI" id="CHEBI:57540"/>
        <dbReference type="ChEBI" id="CHEBI:57945"/>
        <dbReference type="EC" id="7.1.1.2"/>
    </reaction>
</comment>
<dbReference type="GO" id="GO:0048039">
    <property type="term" value="F:ubiquinone binding"/>
    <property type="evidence" value="ECO:0007669"/>
    <property type="project" value="TreeGrafter"/>
</dbReference>
<organism evidence="20">
    <name type="scientific">Parazyginella tiani</name>
    <dbReference type="NCBI Taxonomy" id="2783702"/>
    <lineage>
        <taxon>Eukaryota</taxon>
        <taxon>Metazoa</taxon>
        <taxon>Ecdysozoa</taxon>
        <taxon>Arthropoda</taxon>
        <taxon>Hexapoda</taxon>
        <taxon>Insecta</taxon>
        <taxon>Pterygota</taxon>
        <taxon>Neoptera</taxon>
        <taxon>Paraneoptera</taxon>
        <taxon>Hemiptera</taxon>
        <taxon>Auchenorrhyncha</taxon>
        <taxon>Membracoidea</taxon>
        <taxon>Cicadellidae</taxon>
        <taxon>Typhlocybinae</taxon>
        <taxon>Typhlocybini</taxon>
        <taxon>Parazyginella</taxon>
    </lineage>
</organism>
<dbReference type="GO" id="GO:0042773">
    <property type="term" value="P:ATP synthesis coupled electron transport"/>
    <property type="evidence" value="ECO:0007669"/>
    <property type="project" value="InterPro"/>
</dbReference>
<comment type="similarity">
    <text evidence="3 17">Belongs to the complex I subunit 4 family.</text>
</comment>
<evidence type="ECO:0000256" key="16">
    <source>
        <dbReference type="ARBA" id="ARBA00049551"/>
    </source>
</evidence>
<feature type="transmembrane region" description="Helical" evidence="17">
    <location>
        <begin position="109"/>
        <end position="127"/>
    </location>
</feature>
<evidence type="ECO:0000256" key="8">
    <source>
        <dbReference type="ARBA" id="ARBA00022692"/>
    </source>
</evidence>
<evidence type="ECO:0000259" key="19">
    <source>
        <dbReference type="Pfam" id="PF01059"/>
    </source>
</evidence>
<comment type="subcellular location">
    <subcellularLocation>
        <location evidence="2 17">Mitochondrion membrane</location>
        <topology evidence="2 17">Multi-pass membrane protein</topology>
    </subcellularLocation>
</comment>
<dbReference type="EC" id="7.1.1.2" evidence="4 17"/>
<evidence type="ECO:0000256" key="4">
    <source>
        <dbReference type="ARBA" id="ARBA00012944"/>
    </source>
</evidence>
<dbReference type="AlphaFoldDB" id="A0A872PMG4"/>
<keyword evidence="7 17" id="KW-0679">Respiratory chain</keyword>
<evidence type="ECO:0000256" key="1">
    <source>
        <dbReference type="ARBA" id="ARBA00003257"/>
    </source>
</evidence>
<dbReference type="InterPro" id="IPR000260">
    <property type="entry name" value="NADH4_N"/>
</dbReference>
<evidence type="ECO:0000256" key="14">
    <source>
        <dbReference type="ARBA" id="ARBA00023128"/>
    </source>
</evidence>
<feature type="transmembrane region" description="Helical" evidence="17">
    <location>
        <begin position="340"/>
        <end position="358"/>
    </location>
</feature>
<feature type="transmembrane region" description="Helical" evidence="17">
    <location>
        <begin position="85"/>
        <end position="103"/>
    </location>
</feature>
<feature type="domain" description="NADH:ubiquinone oxidoreductase chain 4 N-terminal" evidence="19">
    <location>
        <begin position="1"/>
        <end position="100"/>
    </location>
</feature>
<dbReference type="InterPro" id="IPR001750">
    <property type="entry name" value="ND/Mrp_TM"/>
</dbReference>
<evidence type="ECO:0000256" key="6">
    <source>
        <dbReference type="ARBA" id="ARBA00022448"/>
    </source>
</evidence>
<evidence type="ECO:0000256" key="7">
    <source>
        <dbReference type="ARBA" id="ARBA00022660"/>
    </source>
</evidence>
<feature type="transmembrane region" description="Helical" evidence="17">
    <location>
        <begin position="270"/>
        <end position="292"/>
    </location>
</feature>
<dbReference type="GO" id="GO:0003954">
    <property type="term" value="F:NADH dehydrogenase activity"/>
    <property type="evidence" value="ECO:0007669"/>
    <property type="project" value="TreeGrafter"/>
</dbReference>
<evidence type="ECO:0000256" key="17">
    <source>
        <dbReference type="RuleBase" id="RU003297"/>
    </source>
</evidence>
<keyword evidence="9" id="KW-1278">Translocase</keyword>
<evidence type="ECO:0000256" key="15">
    <source>
        <dbReference type="ARBA" id="ARBA00023136"/>
    </source>
</evidence>
<feature type="transmembrane region" description="Helical" evidence="17">
    <location>
        <begin position="418"/>
        <end position="439"/>
    </location>
</feature>
<feature type="transmembrane region" description="Helical" evidence="17">
    <location>
        <begin position="30"/>
        <end position="49"/>
    </location>
</feature>
<keyword evidence="13 17" id="KW-0830">Ubiquinone</keyword>
<dbReference type="PRINTS" id="PR01437">
    <property type="entry name" value="NUOXDRDTASE4"/>
</dbReference>
<feature type="transmembrane region" description="Helical" evidence="17">
    <location>
        <begin position="378"/>
        <end position="397"/>
    </location>
</feature>
<dbReference type="PANTHER" id="PTHR43507:SF20">
    <property type="entry name" value="NADH-UBIQUINONE OXIDOREDUCTASE CHAIN 4"/>
    <property type="match status" value="1"/>
</dbReference>
<dbReference type="CTD" id="4538"/>